<dbReference type="Pfam" id="PF26036">
    <property type="entry name" value="Peptidase_inhib_put"/>
    <property type="match status" value="1"/>
</dbReference>
<dbReference type="eggNOG" id="arCOG08170">
    <property type="taxonomic scope" value="Archaea"/>
</dbReference>
<reference evidence="2 4" key="1">
    <citation type="journal article" date="2014" name="ISME J.">
        <title>Trehalose/2-sulfotrehalose biosynthesis and glycine-betaine uptake are widely spread mechanisms for osmoadaptation in the Halobacteriales.</title>
        <authorList>
            <person name="Youssef N.H."/>
            <person name="Savage-Ashlock K.N."/>
            <person name="McCully A.L."/>
            <person name="Luedtke B."/>
            <person name="Shaw E.I."/>
            <person name="Hoff W.D."/>
            <person name="Elshahed M.S."/>
        </authorList>
    </citation>
    <scope>NUCLEOTIDE SEQUENCE [LARGE SCALE GENOMIC DNA]</scope>
    <source>
        <strain evidence="2 4">DX253</strain>
    </source>
</reference>
<evidence type="ECO:0000259" key="1">
    <source>
        <dbReference type="Pfam" id="PF26036"/>
    </source>
</evidence>
<accession>E7QQ22</accession>
<dbReference type="Proteomes" id="UP000184203">
    <property type="component" value="Unassembled WGS sequence"/>
</dbReference>
<dbReference type="EMBL" id="AEMG01000004">
    <property type="protein sequence ID" value="EFW93086.1"/>
    <property type="molecule type" value="Genomic_DNA"/>
</dbReference>
<protein>
    <recommendedName>
        <fullName evidence="1">Putative peptidase inhibitor domain-containing protein</fullName>
    </recommendedName>
</protein>
<name>E7QQ22_HALPU</name>
<dbReference type="RefSeq" id="WP_007977445.1">
    <property type="nucleotide sequence ID" value="NZ_AEMG01000004.1"/>
</dbReference>
<reference evidence="5" key="3">
    <citation type="submission" date="2016-11" db="EMBL/GenBank/DDBJ databases">
        <authorList>
            <person name="Varghese N."/>
            <person name="Submissions S."/>
        </authorList>
    </citation>
    <scope>NUCLEOTIDE SEQUENCE [LARGE SCALE GENOMIC DNA]</scope>
    <source>
        <strain evidence="5">DX253</strain>
    </source>
</reference>
<dbReference type="PATRIC" id="fig|797209.4.peg.883"/>
<dbReference type="OrthoDB" id="232483at2157"/>
<keyword evidence="5" id="KW-1185">Reference proteome</keyword>
<organism evidence="2 4">
    <name type="scientific">Haladaptatus paucihalophilus DX253</name>
    <dbReference type="NCBI Taxonomy" id="797209"/>
    <lineage>
        <taxon>Archaea</taxon>
        <taxon>Methanobacteriati</taxon>
        <taxon>Methanobacteriota</taxon>
        <taxon>Stenosarchaea group</taxon>
        <taxon>Halobacteria</taxon>
        <taxon>Halobacteriales</taxon>
        <taxon>Haladaptataceae</taxon>
        <taxon>Haladaptatus</taxon>
    </lineage>
</organism>
<gene>
    <name evidence="3" type="ORF">SAMN05444342_1277</name>
    <name evidence="2" type="ORF">ZOD2009_04462</name>
</gene>
<dbReference type="InterPro" id="IPR058957">
    <property type="entry name" value="Peptidase_inhib_put_dom"/>
</dbReference>
<dbReference type="Proteomes" id="UP000003751">
    <property type="component" value="Unassembled WGS sequence"/>
</dbReference>
<reference evidence="3" key="2">
    <citation type="submission" date="2016-11" db="EMBL/GenBank/DDBJ databases">
        <authorList>
            <person name="Jaros S."/>
            <person name="Januszkiewicz K."/>
            <person name="Wedrychowicz H."/>
        </authorList>
    </citation>
    <scope>NUCLEOTIDE SEQUENCE [LARGE SCALE GENOMIC DNA]</scope>
    <source>
        <strain evidence="3">DX253</strain>
    </source>
</reference>
<feature type="domain" description="Putative peptidase inhibitor" evidence="1">
    <location>
        <begin position="2"/>
        <end position="84"/>
    </location>
</feature>
<evidence type="ECO:0000313" key="5">
    <source>
        <dbReference type="Proteomes" id="UP000184203"/>
    </source>
</evidence>
<dbReference type="AlphaFoldDB" id="E7QQ22"/>
<dbReference type="STRING" id="797209.GCA_000376445_01009"/>
<proteinExistence type="predicted"/>
<dbReference type="EMBL" id="FRAN01000002">
    <property type="protein sequence ID" value="SHK44288.1"/>
    <property type="molecule type" value="Genomic_DNA"/>
</dbReference>
<evidence type="ECO:0000313" key="4">
    <source>
        <dbReference type="Proteomes" id="UP000003751"/>
    </source>
</evidence>
<sequence>MTYLSHPVRAIRDDPMSDESATLLLRLADASVETTTARVEDLGGEVLEELEFETLRVTLPEPAVADLCELDGLEAIETAATIEIGGGDAGEDVDLNGS</sequence>
<evidence type="ECO:0000313" key="3">
    <source>
        <dbReference type="EMBL" id="SHK44288.1"/>
    </source>
</evidence>
<evidence type="ECO:0000313" key="2">
    <source>
        <dbReference type="EMBL" id="EFW93086.1"/>
    </source>
</evidence>